<dbReference type="InterPro" id="IPR036390">
    <property type="entry name" value="WH_DNA-bd_sf"/>
</dbReference>
<dbReference type="InterPro" id="IPR005471">
    <property type="entry name" value="Tscrpt_reg_IclR_N"/>
</dbReference>
<dbReference type="AlphaFoldDB" id="A0A1A9AFW7"/>
<dbReference type="InterPro" id="IPR036388">
    <property type="entry name" value="WH-like_DNA-bd_sf"/>
</dbReference>
<proteinExistence type="predicted"/>
<dbReference type="PANTHER" id="PTHR30136">
    <property type="entry name" value="HELIX-TURN-HELIX TRANSCRIPTIONAL REGULATOR, ICLR FAMILY"/>
    <property type="match status" value="1"/>
</dbReference>
<evidence type="ECO:0000256" key="6">
    <source>
        <dbReference type="ARBA" id="ARBA00070406"/>
    </source>
</evidence>
<dbReference type="Gene3D" id="1.10.10.10">
    <property type="entry name" value="Winged helix-like DNA-binding domain superfamily/Winged helix DNA-binding domain"/>
    <property type="match status" value="1"/>
</dbReference>
<evidence type="ECO:0000256" key="1">
    <source>
        <dbReference type="ARBA" id="ARBA00022798"/>
    </source>
</evidence>
<dbReference type="RefSeq" id="WP_091201715.1">
    <property type="nucleotide sequence ID" value="NZ_LT594324.1"/>
</dbReference>
<dbReference type="Pfam" id="PF01614">
    <property type="entry name" value="IclR_C"/>
    <property type="match status" value="1"/>
</dbReference>
<keyword evidence="4" id="KW-0804">Transcription</keyword>
<protein>
    <recommendedName>
        <fullName evidence="6">Glycerol operon regulatory protein</fullName>
    </recommendedName>
</protein>
<accession>A0A1A9AFW7</accession>
<dbReference type="Proteomes" id="UP000198765">
    <property type="component" value="Chromosome I"/>
</dbReference>
<dbReference type="GO" id="GO:0045892">
    <property type="term" value="P:negative regulation of DNA-templated transcription"/>
    <property type="evidence" value="ECO:0007669"/>
    <property type="project" value="TreeGrafter"/>
</dbReference>
<dbReference type="SUPFAM" id="SSF46785">
    <property type="entry name" value="Winged helix' DNA-binding domain"/>
    <property type="match status" value="1"/>
</dbReference>
<evidence type="ECO:0000256" key="2">
    <source>
        <dbReference type="ARBA" id="ARBA00023015"/>
    </source>
</evidence>
<keyword evidence="2" id="KW-0805">Transcription regulation</keyword>
<dbReference type="InterPro" id="IPR050707">
    <property type="entry name" value="HTH_MetabolicPath_Reg"/>
</dbReference>
<sequence>MVTRVAAVAVGEARHPVKSAGRALDVLEALADPAGPRSLVELSRSLGIPKSSLHGILQTLLGRGWIAADSTGTRFGLGLRSLQVGAAYLAGADAGGSLGVLLDQLAARFGETVQLCRRDGDTVVVLAKRESVHALRPHVPLGARLPAHATAAGRALLAQLRDDAVDRLLSWPLPALTERTTTRPEELRAQLAAVRRRGWAVEEEESGPGLAGVAVAIPLRDPAVDALAVVAPVSRLGPATQRRVAAALRAAAAQVRAARALLGEDF</sequence>
<gene>
    <name evidence="9" type="ORF">GA0070621_5883</name>
</gene>
<evidence type="ECO:0000256" key="5">
    <source>
        <dbReference type="ARBA" id="ARBA00058938"/>
    </source>
</evidence>
<dbReference type="PROSITE" id="PS51077">
    <property type="entry name" value="HTH_ICLR"/>
    <property type="match status" value="1"/>
</dbReference>
<keyword evidence="3" id="KW-0238">DNA-binding</keyword>
<dbReference type="Gene3D" id="3.30.450.40">
    <property type="match status" value="1"/>
</dbReference>
<keyword evidence="10" id="KW-1185">Reference proteome</keyword>
<dbReference type="InterPro" id="IPR029016">
    <property type="entry name" value="GAF-like_dom_sf"/>
</dbReference>
<evidence type="ECO:0000313" key="9">
    <source>
        <dbReference type="EMBL" id="SBT55064.1"/>
    </source>
</evidence>
<organism evidence="9 10">
    <name type="scientific">Micromonospora narathiwatensis</name>
    <dbReference type="NCBI Taxonomy" id="299146"/>
    <lineage>
        <taxon>Bacteria</taxon>
        <taxon>Bacillati</taxon>
        <taxon>Actinomycetota</taxon>
        <taxon>Actinomycetes</taxon>
        <taxon>Micromonosporales</taxon>
        <taxon>Micromonosporaceae</taxon>
        <taxon>Micromonospora</taxon>
    </lineage>
</organism>
<dbReference type="InterPro" id="IPR014757">
    <property type="entry name" value="Tscrpt_reg_IclR_C"/>
</dbReference>
<keyword evidence="1" id="KW-0319">Glycerol metabolism</keyword>
<feature type="domain" description="HTH iclR-type" evidence="7">
    <location>
        <begin position="17"/>
        <end position="79"/>
    </location>
</feature>
<reference evidence="9 10" key="1">
    <citation type="submission" date="2016-06" db="EMBL/GenBank/DDBJ databases">
        <authorList>
            <person name="Kjaerup R.B."/>
            <person name="Dalgaard T.S."/>
            <person name="Juul-Madsen H.R."/>
        </authorList>
    </citation>
    <scope>NUCLEOTIDE SEQUENCE [LARGE SCALE GENOMIC DNA]</scope>
    <source>
        <strain evidence="9 10">DSM 45248</strain>
    </source>
</reference>
<dbReference type="FunFam" id="1.10.10.10:FF:000056">
    <property type="entry name" value="IclR family transcriptional regulator"/>
    <property type="match status" value="1"/>
</dbReference>
<dbReference type="Pfam" id="PF09339">
    <property type="entry name" value="HTH_IclR"/>
    <property type="match status" value="1"/>
</dbReference>
<dbReference type="GO" id="GO:0003700">
    <property type="term" value="F:DNA-binding transcription factor activity"/>
    <property type="evidence" value="ECO:0007669"/>
    <property type="project" value="TreeGrafter"/>
</dbReference>
<dbReference type="GO" id="GO:0006071">
    <property type="term" value="P:glycerol metabolic process"/>
    <property type="evidence" value="ECO:0007669"/>
    <property type="project" value="UniProtKB-KW"/>
</dbReference>
<dbReference type="PROSITE" id="PS51078">
    <property type="entry name" value="ICLR_ED"/>
    <property type="match status" value="1"/>
</dbReference>
<dbReference type="OrthoDB" id="9000968at2"/>
<evidence type="ECO:0000313" key="10">
    <source>
        <dbReference type="Proteomes" id="UP000198765"/>
    </source>
</evidence>
<dbReference type="PATRIC" id="fig|299146.4.peg.6070"/>
<dbReference type="SMART" id="SM00346">
    <property type="entry name" value="HTH_ICLR"/>
    <property type="match status" value="1"/>
</dbReference>
<evidence type="ECO:0000259" key="7">
    <source>
        <dbReference type="PROSITE" id="PS51077"/>
    </source>
</evidence>
<dbReference type="EMBL" id="LT594324">
    <property type="protein sequence ID" value="SBT55064.1"/>
    <property type="molecule type" value="Genomic_DNA"/>
</dbReference>
<evidence type="ECO:0000256" key="4">
    <source>
        <dbReference type="ARBA" id="ARBA00023163"/>
    </source>
</evidence>
<dbReference type="PANTHER" id="PTHR30136:SF24">
    <property type="entry name" value="HTH-TYPE TRANSCRIPTIONAL REPRESSOR ALLR"/>
    <property type="match status" value="1"/>
</dbReference>
<comment type="function">
    <text evidence="5">May be an activator protein for the gylABX operon.</text>
</comment>
<feature type="domain" description="IclR-ED" evidence="8">
    <location>
        <begin position="80"/>
        <end position="261"/>
    </location>
</feature>
<evidence type="ECO:0000259" key="8">
    <source>
        <dbReference type="PROSITE" id="PS51078"/>
    </source>
</evidence>
<evidence type="ECO:0000256" key="3">
    <source>
        <dbReference type="ARBA" id="ARBA00023125"/>
    </source>
</evidence>
<name>A0A1A9AFW7_9ACTN</name>
<dbReference type="SUPFAM" id="SSF55781">
    <property type="entry name" value="GAF domain-like"/>
    <property type="match status" value="1"/>
</dbReference>
<dbReference type="GO" id="GO:0003677">
    <property type="term" value="F:DNA binding"/>
    <property type="evidence" value="ECO:0007669"/>
    <property type="project" value="UniProtKB-KW"/>
</dbReference>